<evidence type="ECO:0000313" key="11">
    <source>
        <dbReference type="Proteomes" id="UP000503447"/>
    </source>
</evidence>
<dbReference type="CDD" id="cd14014">
    <property type="entry name" value="STKc_PknB_like"/>
    <property type="match status" value="1"/>
</dbReference>
<evidence type="ECO:0000256" key="3">
    <source>
        <dbReference type="ARBA" id="ARBA00022777"/>
    </source>
</evidence>
<keyword evidence="4 5" id="KW-0067">ATP-binding</keyword>
<evidence type="ECO:0000256" key="2">
    <source>
        <dbReference type="ARBA" id="ARBA00022741"/>
    </source>
</evidence>
<dbReference type="Gene3D" id="1.10.510.10">
    <property type="entry name" value="Transferase(Phosphotransferase) domain 1"/>
    <property type="match status" value="1"/>
</dbReference>
<dbReference type="Pfam" id="PF00069">
    <property type="entry name" value="Pkinase"/>
    <property type="match status" value="1"/>
</dbReference>
<dbReference type="PROSITE" id="PS00108">
    <property type="entry name" value="PROTEIN_KINASE_ST"/>
    <property type="match status" value="1"/>
</dbReference>
<evidence type="ECO:0000259" key="9">
    <source>
        <dbReference type="PROSITE" id="PS50011"/>
    </source>
</evidence>
<feature type="region of interest" description="Disordered" evidence="7">
    <location>
        <begin position="306"/>
        <end position="327"/>
    </location>
</feature>
<dbReference type="EMBL" id="CP053452">
    <property type="protein sequence ID" value="QJW95889.1"/>
    <property type="molecule type" value="Genomic_DNA"/>
</dbReference>
<dbReference type="PANTHER" id="PTHR43289">
    <property type="entry name" value="MITOGEN-ACTIVATED PROTEIN KINASE KINASE KINASE 20-RELATED"/>
    <property type="match status" value="1"/>
</dbReference>
<dbReference type="PANTHER" id="PTHR43289:SF6">
    <property type="entry name" value="SERINE_THREONINE-PROTEIN KINASE NEKL-3"/>
    <property type="match status" value="1"/>
</dbReference>
<sequence length="879" mass="96346">MATTPDGCPDPSVLAAFHTGDLPPADIDRVTAHLEGCAACEAALEVLDGRTGSIVDAVRAPWADGPVAGAVIGGRYTLVEPVGEGGMGSVWRAKQTEPVKRFVAVKLIKAGMDSKQVLARFEAERQALALMDHPNIAKVLDGGLHGGRPYFVMELVKGVPITRYCDAHRFTPRQRLGLFTSVCQALQHAHQKGIIHRDIKPSNVLVAPYDDRAVVKVIDFGVAKAASGTLTERTIDTGFGGVVGTPEYMSPEQATLNNLDIDTRSDVYALGVLLYELLAGSTPFSKKELEQKGLLEILRVVREEEPPRPSTKLSTAETLPSISADRGTEPKKLTGLLRNELDWIVMKALEKDRARRYETANGFAADVLRYLAGEAVQAHPPSTAYRMKKFVRRNRGSVAAAVVLVLALTVGAAGTTVGLVRAEALRVVAVGERDEKDKARRAAEDERDAKEKARRAEEAQRLLKEEEKRRADEEREVAEAVSRFLREDLLGYVGGAAADGAFPAEENLTVRVALDRAAIRVGERFRGKPRVEAAIRRTIGEAYTRVGQSKQALDHLKRAVALLVPPADADPTSKAVQDYADACRALAIAYQADRQHKVAIGVFKEVLAAREKAFGPDSAETLRAVQELAAPYASLADGQTRDRLFRRVAEARARTLGPDHLDTLQARFDWAWANADFTKVKELIPALERIRDERLKAVDPSDRLDDATLQAIVQLGGAYQAVGRIDDAVEQFERHWNETKVLYGRNHRLTLKSLTYLAGAYDQARKRNKCIEACEEAWNGYKTGFGEESVEALGAAFNLARSYWSAGRLAKGNKLLEETLPSVRKVEGPHSRAMRTRLVQLIPMLRREGKVARAAELQVELDTILGRVNAAPAPRPVER</sequence>
<dbReference type="PROSITE" id="PS50011">
    <property type="entry name" value="PROTEIN_KINASE_DOM"/>
    <property type="match status" value="1"/>
</dbReference>
<keyword evidence="6" id="KW-0175">Coiled coil</keyword>
<dbReference type="Gene3D" id="1.10.10.1320">
    <property type="entry name" value="Anti-sigma factor, zinc-finger domain"/>
    <property type="match status" value="1"/>
</dbReference>
<evidence type="ECO:0000313" key="10">
    <source>
        <dbReference type="EMBL" id="QJW95889.1"/>
    </source>
</evidence>
<organism evidence="10 11">
    <name type="scientific">Frigoriglobus tundricola</name>
    <dbReference type="NCBI Taxonomy" id="2774151"/>
    <lineage>
        <taxon>Bacteria</taxon>
        <taxon>Pseudomonadati</taxon>
        <taxon>Planctomycetota</taxon>
        <taxon>Planctomycetia</taxon>
        <taxon>Gemmatales</taxon>
        <taxon>Gemmataceae</taxon>
        <taxon>Frigoriglobus</taxon>
    </lineage>
</organism>
<keyword evidence="8" id="KW-0812">Transmembrane</keyword>
<dbReference type="Gene3D" id="3.30.200.20">
    <property type="entry name" value="Phosphorylase Kinase, domain 1"/>
    <property type="match status" value="1"/>
</dbReference>
<dbReference type="InterPro" id="IPR000719">
    <property type="entry name" value="Prot_kinase_dom"/>
</dbReference>
<evidence type="ECO:0000256" key="6">
    <source>
        <dbReference type="SAM" id="Coils"/>
    </source>
</evidence>
<dbReference type="SUPFAM" id="SSF56112">
    <property type="entry name" value="Protein kinase-like (PK-like)"/>
    <property type="match status" value="1"/>
</dbReference>
<dbReference type="AlphaFoldDB" id="A0A6M5YP99"/>
<dbReference type="InterPro" id="IPR011009">
    <property type="entry name" value="Kinase-like_dom_sf"/>
</dbReference>
<proteinExistence type="predicted"/>
<reference evidence="11" key="1">
    <citation type="submission" date="2020-05" db="EMBL/GenBank/DDBJ databases">
        <title>Frigoriglobus tundricola gen. nov., sp. nov., a psychrotolerant cellulolytic planctomycete of the family Gemmataceae with two divergent copies of 16S rRNA gene.</title>
        <authorList>
            <person name="Kulichevskaya I.S."/>
            <person name="Ivanova A.A."/>
            <person name="Naumoff D.G."/>
            <person name="Beletsky A.V."/>
            <person name="Rijpstra W.I.C."/>
            <person name="Sinninghe Damste J.S."/>
            <person name="Mardanov A.V."/>
            <person name="Ravin N.V."/>
            <person name="Dedysh S.N."/>
        </authorList>
    </citation>
    <scope>NUCLEOTIDE SEQUENCE [LARGE SCALE GENOMIC DNA]</scope>
    <source>
        <strain evidence="11">PL17</strain>
    </source>
</reference>
<keyword evidence="1" id="KW-0808">Transferase</keyword>
<dbReference type="GO" id="GO:0005524">
    <property type="term" value="F:ATP binding"/>
    <property type="evidence" value="ECO:0007669"/>
    <property type="project" value="UniProtKB-UniRule"/>
</dbReference>
<evidence type="ECO:0000256" key="8">
    <source>
        <dbReference type="SAM" id="Phobius"/>
    </source>
</evidence>
<dbReference type="InterPro" id="IPR017441">
    <property type="entry name" value="Protein_kinase_ATP_BS"/>
</dbReference>
<dbReference type="PROSITE" id="PS00107">
    <property type="entry name" value="PROTEIN_KINASE_ATP"/>
    <property type="match status" value="1"/>
</dbReference>
<evidence type="ECO:0000256" key="7">
    <source>
        <dbReference type="SAM" id="MobiDB-lite"/>
    </source>
</evidence>
<dbReference type="InterPro" id="IPR008271">
    <property type="entry name" value="Ser/Thr_kinase_AS"/>
</dbReference>
<keyword evidence="3" id="KW-0418">Kinase</keyword>
<feature type="coiled-coil region" evidence="6">
    <location>
        <begin position="433"/>
        <end position="483"/>
    </location>
</feature>
<keyword evidence="8" id="KW-0472">Membrane</keyword>
<evidence type="ECO:0000256" key="5">
    <source>
        <dbReference type="PROSITE-ProRule" id="PRU10141"/>
    </source>
</evidence>
<dbReference type="GO" id="GO:0004674">
    <property type="term" value="F:protein serine/threonine kinase activity"/>
    <property type="evidence" value="ECO:0007669"/>
    <property type="project" value="TreeGrafter"/>
</dbReference>
<keyword evidence="2 5" id="KW-0547">Nucleotide-binding</keyword>
<keyword evidence="11" id="KW-1185">Reference proteome</keyword>
<feature type="transmembrane region" description="Helical" evidence="8">
    <location>
        <begin position="396"/>
        <end position="420"/>
    </location>
</feature>
<dbReference type="InterPro" id="IPR041916">
    <property type="entry name" value="Anti_sigma_zinc_sf"/>
</dbReference>
<name>A0A6M5YP99_9BACT</name>
<dbReference type="Pfam" id="PF13374">
    <property type="entry name" value="TPR_10"/>
    <property type="match status" value="1"/>
</dbReference>
<feature type="domain" description="Protein kinase" evidence="9">
    <location>
        <begin position="76"/>
        <end position="371"/>
    </location>
</feature>
<dbReference type="KEGG" id="ftj:FTUN_3443"/>
<dbReference type="SMART" id="SM00220">
    <property type="entry name" value="S_TKc"/>
    <property type="match status" value="1"/>
</dbReference>
<gene>
    <name evidence="10" type="ORF">FTUN_3443</name>
</gene>
<dbReference type="Gene3D" id="1.25.40.10">
    <property type="entry name" value="Tetratricopeptide repeat domain"/>
    <property type="match status" value="2"/>
</dbReference>
<dbReference type="SUPFAM" id="SSF48452">
    <property type="entry name" value="TPR-like"/>
    <property type="match status" value="2"/>
</dbReference>
<dbReference type="RefSeq" id="WP_171471571.1">
    <property type="nucleotide sequence ID" value="NZ_CP053452.2"/>
</dbReference>
<accession>A0A6M5YP99</accession>
<evidence type="ECO:0000256" key="1">
    <source>
        <dbReference type="ARBA" id="ARBA00022679"/>
    </source>
</evidence>
<feature type="binding site" evidence="5">
    <location>
        <position position="106"/>
    </location>
    <ligand>
        <name>ATP</name>
        <dbReference type="ChEBI" id="CHEBI:30616"/>
    </ligand>
</feature>
<feature type="compositionally biased region" description="Polar residues" evidence="7">
    <location>
        <begin position="311"/>
        <end position="321"/>
    </location>
</feature>
<evidence type="ECO:0000256" key="4">
    <source>
        <dbReference type="ARBA" id="ARBA00022840"/>
    </source>
</evidence>
<protein>
    <recommendedName>
        <fullName evidence="9">Protein kinase domain-containing protein</fullName>
    </recommendedName>
</protein>
<dbReference type="InterPro" id="IPR011990">
    <property type="entry name" value="TPR-like_helical_dom_sf"/>
</dbReference>
<dbReference type="Proteomes" id="UP000503447">
    <property type="component" value="Chromosome"/>
</dbReference>
<keyword evidence="8" id="KW-1133">Transmembrane helix</keyword>